<keyword evidence="2" id="KW-1185">Reference proteome</keyword>
<reference evidence="1 2" key="1">
    <citation type="submission" date="2019-02" db="EMBL/GenBank/DDBJ databases">
        <title>Deep-cultivation of Planctomycetes and their phenomic and genomic characterization uncovers novel biology.</title>
        <authorList>
            <person name="Wiegand S."/>
            <person name="Jogler M."/>
            <person name="Boedeker C."/>
            <person name="Pinto D."/>
            <person name="Vollmers J."/>
            <person name="Rivas-Marin E."/>
            <person name="Kohn T."/>
            <person name="Peeters S.H."/>
            <person name="Heuer A."/>
            <person name="Rast P."/>
            <person name="Oberbeckmann S."/>
            <person name="Bunk B."/>
            <person name="Jeske O."/>
            <person name="Meyerdierks A."/>
            <person name="Storesund J.E."/>
            <person name="Kallscheuer N."/>
            <person name="Luecker S."/>
            <person name="Lage O.M."/>
            <person name="Pohl T."/>
            <person name="Merkel B.J."/>
            <person name="Hornburger P."/>
            <person name="Mueller R.-W."/>
            <person name="Bruemmer F."/>
            <person name="Labrenz M."/>
            <person name="Spormann A.M."/>
            <person name="Op den Camp H."/>
            <person name="Overmann J."/>
            <person name="Amann R."/>
            <person name="Jetten M.S.M."/>
            <person name="Mascher T."/>
            <person name="Medema M.H."/>
            <person name="Devos D.P."/>
            <person name="Kaster A.-K."/>
            <person name="Ovreas L."/>
            <person name="Rohde M."/>
            <person name="Galperin M.Y."/>
            <person name="Jogler C."/>
        </authorList>
    </citation>
    <scope>NUCLEOTIDE SEQUENCE [LARGE SCALE GENOMIC DNA]</scope>
    <source>
        <strain evidence="1 2">Q31a</strain>
    </source>
</reference>
<protein>
    <submittedName>
        <fullName evidence="1">Uncharacterized protein</fullName>
    </submittedName>
</protein>
<dbReference type="KEGG" id="ahel:Q31a_35770"/>
<proteinExistence type="predicted"/>
<evidence type="ECO:0000313" key="1">
    <source>
        <dbReference type="EMBL" id="QDV25254.1"/>
    </source>
</evidence>
<organism evidence="1 2">
    <name type="scientific">Aureliella helgolandensis</name>
    <dbReference type="NCBI Taxonomy" id="2527968"/>
    <lineage>
        <taxon>Bacteria</taxon>
        <taxon>Pseudomonadati</taxon>
        <taxon>Planctomycetota</taxon>
        <taxon>Planctomycetia</taxon>
        <taxon>Pirellulales</taxon>
        <taxon>Pirellulaceae</taxon>
        <taxon>Aureliella</taxon>
    </lineage>
</organism>
<gene>
    <name evidence="1" type="ORF">Q31a_35770</name>
</gene>
<accession>A0A518G9H9</accession>
<evidence type="ECO:0000313" key="2">
    <source>
        <dbReference type="Proteomes" id="UP000318017"/>
    </source>
</evidence>
<sequence length="46" mass="4918">MVDPNGLVGLHCAGIQWVCANTNWPSLIADTIVDLGCFLPEGVFDD</sequence>
<dbReference type="Proteomes" id="UP000318017">
    <property type="component" value="Chromosome"/>
</dbReference>
<dbReference type="EMBL" id="CP036298">
    <property type="protein sequence ID" value="QDV25254.1"/>
    <property type="molecule type" value="Genomic_DNA"/>
</dbReference>
<name>A0A518G9H9_9BACT</name>
<dbReference type="AlphaFoldDB" id="A0A518G9H9"/>